<dbReference type="Proteomes" id="UP001304071">
    <property type="component" value="Chromosome 1"/>
</dbReference>
<evidence type="ECO:0000313" key="2">
    <source>
        <dbReference type="EMBL" id="WPC73129.1"/>
    </source>
</evidence>
<gene>
    <name evidence="2" type="ORF">R8Z52_13520</name>
</gene>
<dbReference type="InterPro" id="IPR038338">
    <property type="entry name" value="PriC_sf"/>
</dbReference>
<evidence type="ECO:0000256" key="1">
    <source>
        <dbReference type="SAM" id="Coils"/>
    </source>
</evidence>
<keyword evidence="3" id="KW-1185">Reference proteome</keyword>
<dbReference type="RefSeq" id="WP_261892937.1">
    <property type="nucleotide sequence ID" value="NZ_AP024895.1"/>
</dbReference>
<protein>
    <submittedName>
        <fullName evidence="2">Primosomal replication protein</fullName>
    </submittedName>
</protein>
<reference evidence="2 3" key="1">
    <citation type="submission" date="2023-11" db="EMBL/GenBank/DDBJ databases">
        <title>Plant-associative lifestyle of Vibrio porteresiae and its evolutionary dynamics.</title>
        <authorList>
            <person name="Rameshkumar N."/>
            <person name="Kirti K."/>
        </authorList>
    </citation>
    <scope>NUCLEOTIDE SEQUENCE [LARGE SCALE GENOMIC DNA]</scope>
    <source>
        <strain evidence="2 3">MSSRF30</strain>
    </source>
</reference>
<proteinExistence type="predicted"/>
<sequence>MMKKLSQLRQQLAELTIQATELDSKSGARQQPLFDERLFRNPTRRLATCASEAQETLDRLILGQETKSLSQEQAQYLTERFIAQLTAIQRVVSAASHVVPKSEDDSIPTQTLYLNLAQHQEWEDRLALLVMEKQTALERANYLIRQQAQQELALAEQRLLRCQTAKAKIEQQITVQEKGQ</sequence>
<dbReference type="InterPro" id="IPR010890">
    <property type="entry name" value="PriC"/>
</dbReference>
<dbReference type="EMBL" id="CP138203">
    <property type="protein sequence ID" value="WPC73129.1"/>
    <property type="molecule type" value="Genomic_DNA"/>
</dbReference>
<feature type="coiled-coil region" evidence="1">
    <location>
        <begin position="145"/>
        <end position="172"/>
    </location>
</feature>
<organism evidence="2 3">
    <name type="scientific">Vibrio porteresiae DSM 19223</name>
    <dbReference type="NCBI Taxonomy" id="1123496"/>
    <lineage>
        <taxon>Bacteria</taxon>
        <taxon>Pseudomonadati</taxon>
        <taxon>Pseudomonadota</taxon>
        <taxon>Gammaproteobacteria</taxon>
        <taxon>Vibrionales</taxon>
        <taxon>Vibrionaceae</taxon>
        <taxon>Vibrio</taxon>
    </lineage>
</organism>
<dbReference type="Pfam" id="PF07445">
    <property type="entry name" value="PriC"/>
    <property type="match status" value="1"/>
</dbReference>
<accession>A0ABZ0Q9Q6</accession>
<keyword evidence="1" id="KW-0175">Coiled coil</keyword>
<evidence type="ECO:0000313" key="3">
    <source>
        <dbReference type="Proteomes" id="UP001304071"/>
    </source>
</evidence>
<dbReference type="Gene3D" id="1.20.1270.340">
    <property type="match status" value="1"/>
</dbReference>
<name>A0ABZ0Q9Q6_9VIBR</name>